<evidence type="ECO:0000256" key="12">
    <source>
        <dbReference type="ARBA" id="ARBA00023315"/>
    </source>
</evidence>
<feature type="transmembrane region" description="Helical" evidence="14">
    <location>
        <begin position="299"/>
        <end position="319"/>
    </location>
</feature>
<feature type="compositionally biased region" description="Basic and acidic residues" evidence="13">
    <location>
        <begin position="1"/>
        <end position="10"/>
    </location>
</feature>
<feature type="compositionally biased region" description="Polar residues" evidence="13">
    <location>
        <begin position="13"/>
        <end position="22"/>
    </location>
</feature>
<dbReference type="OMA" id="LTECHAN"/>
<feature type="transmembrane region" description="Helical" evidence="14">
    <location>
        <begin position="271"/>
        <end position="293"/>
    </location>
</feature>
<dbReference type="OrthoDB" id="406287at2759"/>
<keyword evidence="16" id="KW-1185">Reference proteome</keyword>
<keyword evidence="8" id="KW-0443">Lipid metabolism</keyword>
<dbReference type="CTD" id="20249303"/>
<feature type="transmembrane region" description="Helical" evidence="14">
    <location>
        <begin position="141"/>
        <end position="160"/>
    </location>
</feature>
<evidence type="ECO:0000256" key="14">
    <source>
        <dbReference type="SAM" id="Phobius"/>
    </source>
</evidence>
<feature type="transmembrane region" description="Helical" evidence="14">
    <location>
        <begin position="116"/>
        <end position="135"/>
    </location>
</feature>
<protein>
    <recommendedName>
        <fullName evidence="3">Glycerophosphocholine acyltransferase 1</fullName>
    </recommendedName>
</protein>
<comment type="similarity">
    <text evidence="2">Belongs to the GPC1 family.</text>
</comment>
<gene>
    <name evidence="15" type="ORF">LOTGIDRAFT_233561</name>
</gene>
<evidence type="ECO:0000313" key="16">
    <source>
        <dbReference type="Proteomes" id="UP000030746"/>
    </source>
</evidence>
<feature type="transmembrane region" description="Helical" evidence="14">
    <location>
        <begin position="91"/>
        <end position="109"/>
    </location>
</feature>
<dbReference type="EMBL" id="KB202284">
    <property type="protein sequence ID" value="ESO91084.1"/>
    <property type="molecule type" value="Genomic_DNA"/>
</dbReference>
<feature type="transmembrane region" description="Helical" evidence="14">
    <location>
        <begin position="211"/>
        <end position="229"/>
    </location>
</feature>
<evidence type="ECO:0000256" key="8">
    <source>
        <dbReference type="ARBA" id="ARBA00023098"/>
    </source>
</evidence>
<evidence type="ECO:0000256" key="10">
    <source>
        <dbReference type="ARBA" id="ARBA00023209"/>
    </source>
</evidence>
<dbReference type="GO" id="GO:0016746">
    <property type="term" value="F:acyltransferase activity"/>
    <property type="evidence" value="ECO:0007669"/>
    <property type="project" value="UniProtKB-KW"/>
</dbReference>
<evidence type="ECO:0000256" key="13">
    <source>
        <dbReference type="SAM" id="MobiDB-lite"/>
    </source>
</evidence>
<organism evidence="15 16">
    <name type="scientific">Lottia gigantea</name>
    <name type="common">Giant owl limpet</name>
    <dbReference type="NCBI Taxonomy" id="225164"/>
    <lineage>
        <taxon>Eukaryota</taxon>
        <taxon>Metazoa</taxon>
        <taxon>Spiralia</taxon>
        <taxon>Lophotrochozoa</taxon>
        <taxon>Mollusca</taxon>
        <taxon>Gastropoda</taxon>
        <taxon>Patellogastropoda</taxon>
        <taxon>Lottioidea</taxon>
        <taxon>Lottiidae</taxon>
        <taxon>Lottia</taxon>
    </lineage>
</organism>
<reference evidence="15 16" key="1">
    <citation type="journal article" date="2013" name="Nature">
        <title>Insights into bilaterian evolution from three spiralian genomes.</title>
        <authorList>
            <person name="Simakov O."/>
            <person name="Marletaz F."/>
            <person name="Cho S.J."/>
            <person name="Edsinger-Gonzales E."/>
            <person name="Havlak P."/>
            <person name="Hellsten U."/>
            <person name="Kuo D.H."/>
            <person name="Larsson T."/>
            <person name="Lv J."/>
            <person name="Arendt D."/>
            <person name="Savage R."/>
            <person name="Osoegawa K."/>
            <person name="de Jong P."/>
            <person name="Grimwood J."/>
            <person name="Chapman J.A."/>
            <person name="Shapiro H."/>
            <person name="Aerts A."/>
            <person name="Otillar R.P."/>
            <person name="Terry A.Y."/>
            <person name="Boore J.L."/>
            <person name="Grigoriev I.V."/>
            <person name="Lindberg D.R."/>
            <person name="Seaver E.C."/>
            <person name="Weisblat D.A."/>
            <person name="Putnam N.H."/>
            <person name="Rokhsar D.S."/>
        </authorList>
    </citation>
    <scope>NUCLEOTIDE SEQUENCE [LARGE SCALE GENOMIC DNA]</scope>
</reference>
<evidence type="ECO:0000256" key="4">
    <source>
        <dbReference type="ARBA" id="ARBA00022516"/>
    </source>
</evidence>
<keyword evidence="5" id="KW-0808">Transferase</keyword>
<proteinExistence type="inferred from homology"/>
<dbReference type="GO" id="GO:0006656">
    <property type="term" value="P:phosphatidylcholine biosynthetic process"/>
    <property type="evidence" value="ECO:0007669"/>
    <property type="project" value="TreeGrafter"/>
</dbReference>
<evidence type="ECO:0000256" key="2">
    <source>
        <dbReference type="ARBA" id="ARBA00006675"/>
    </source>
</evidence>
<evidence type="ECO:0000256" key="3">
    <source>
        <dbReference type="ARBA" id="ARBA00019082"/>
    </source>
</evidence>
<comment type="subcellular location">
    <subcellularLocation>
        <location evidence="1">Membrane</location>
        <topology evidence="1">Multi-pass membrane protein</topology>
    </subcellularLocation>
</comment>
<evidence type="ECO:0000256" key="7">
    <source>
        <dbReference type="ARBA" id="ARBA00022989"/>
    </source>
</evidence>
<keyword evidence="7 14" id="KW-1133">Transmembrane helix</keyword>
<evidence type="ECO:0000256" key="5">
    <source>
        <dbReference type="ARBA" id="ARBA00022679"/>
    </source>
</evidence>
<dbReference type="HOGENOM" id="CLU_018994_1_0_1"/>
<accession>V4BQD1</accession>
<evidence type="ECO:0000313" key="15">
    <source>
        <dbReference type="EMBL" id="ESO91084.1"/>
    </source>
</evidence>
<keyword evidence="9 14" id="KW-0472">Membrane</keyword>
<dbReference type="Pfam" id="PF10998">
    <property type="entry name" value="DUF2838"/>
    <property type="match status" value="1"/>
</dbReference>
<evidence type="ECO:0000256" key="9">
    <source>
        <dbReference type="ARBA" id="ARBA00023136"/>
    </source>
</evidence>
<name>V4BQD1_LOTGI</name>
<dbReference type="KEGG" id="lgi:LOTGIDRAFT_233561"/>
<dbReference type="GO" id="GO:0016020">
    <property type="term" value="C:membrane"/>
    <property type="evidence" value="ECO:0007669"/>
    <property type="project" value="UniProtKB-SubCell"/>
</dbReference>
<keyword evidence="12" id="KW-0012">Acyltransferase</keyword>
<dbReference type="Proteomes" id="UP000030746">
    <property type="component" value="Unassembled WGS sequence"/>
</dbReference>
<feature type="transmembrane region" description="Helical" evidence="14">
    <location>
        <begin position="172"/>
        <end position="191"/>
    </location>
</feature>
<dbReference type="AlphaFoldDB" id="V4BQD1"/>
<dbReference type="RefSeq" id="XP_009058351.1">
    <property type="nucleotide sequence ID" value="XM_009060103.1"/>
</dbReference>
<feature type="transmembrane region" description="Helical" evidence="14">
    <location>
        <begin position="66"/>
        <end position="85"/>
    </location>
</feature>
<keyword evidence="11" id="KW-1208">Phospholipid metabolism</keyword>
<keyword evidence="4" id="KW-0444">Lipid biosynthesis</keyword>
<dbReference type="GeneID" id="20249303"/>
<dbReference type="PANTHER" id="PTHR31201:SF1">
    <property type="entry name" value="GLYCEROPHOSPHOCHOLINE ACYLTRANSFERASE 1"/>
    <property type="match status" value="1"/>
</dbReference>
<dbReference type="PANTHER" id="PTHR31201">
    <property type="entry name" value="OS01G0585100 PROTEIN"/>
    <property type="match status" value="1"/>
</dbReference>
<evidence type="ECO:0000256" key="11">
    <source>
        <dbReference type="ARBA" id="ARBA00023264"/>
    </source>
</evidence>
<evidence type="ECO:0000256" key="6">
    <source>
        <dbReference type="ARBA" id="ARBA00022692"/>
    </source>
</evidence>
<dbReference type="InterPro" id="IPR021261">
    <property type="entry name" value="GPCAT"/>
</dbReference>
<keyword evidence="10" id="KW-0594">Phospholipid biosynthesis</keyword>
<keyword evidence="6 14" id="KW-0812">Transmembrane</keyword>
<sequence length="330" mass="38974">MMVDKEDAKRKTQNYNTGTSRESGVEKHIKKMSDRMKQVKAHLSLEEQDLREFLLVLKKKRLQEKLVYVISIGTIILLTHSLMASQWLLPYYYTISTPCLLLIRTIIYWKYKWNYFLLDFCYYGNVLWYLFLWIWPQHGNIFMASFAVANGPLLWAAVIFRNSLVLHSVDKVTSVYIHTLPAFLSFALRWYSEDTSMKWRKDFVPDINNWSVQWLIVVPFLGFVLHSILHSILTSIFPPPEEYLTSYKCLTAQESSFMFKAVDLLGPNYRVVLYVVFNWIYCLVSVTLSIIWYNCFLAHAVFIAFIFFIITYNGATYYLDVFSVRKKSDE</sequence>
<feature type="region of interest" description="Disordered" evidence="13">
    <location>
        <begin position="1"/>
        <end position="26"/>
    </location>
</feature>
<evidence type="ECO:0000256" key="1">
    <source>
        <dbReference type="ARBA" id="ARBA00004141"/>
    </source>
</evidence>